<comment type="subcellular location">
    <subcellularLocation>
        <location evidence="2">Cell junction</location>
        <location evidence="2">Adherens junction</location>
    </subcellularLocation>
    <subcellularLocation>
        <location evidence="3">Cell membrane</location>
        <topology evidence="3">Multi-pass membrane protein</topology>
    </subcellularLocation>
    <subcellularLocation>
        <location evidence="1">Nucleus</location>
    </subcellularLocation>
</comment>
<feature type="compositionally biased region" description="Pro residues" evidence="14">
    <location>
        <begin position="45"/>
        <end position="54"/>
    </location>
</feature>
<dbReference type="Proteomes" id="UP000738349">
    <property type="component" value="Unassembled WGS sequence"/>
</dbReference>
<dbReference type="GO" id="GO:0017022">
    <property type="term" value="F:myosin binding"/>
    <property type="evidence" value="ECO:0007669"/>
    <property type="project" value="InterPro"/>
</dbReference>
<dbReference type="PANTHER" id="PTHR15989">
    <property type="entry name" value="VEZATIN"/>
    <property type="match status" value="1"/>
</dbReference>
<dbReference type="OrthoDB" id="21151at2759"/>
<accession>A0A9P9FRB9</accession>
<keyword evidence="6" id="KW-1003">Cell membrane</keyword>
<feature type="transmembrane region" description="Helical" evidence="15">
    <location>
        <begin position="154"/>
        <end position="172"/>
    </location>
</feature>
<evidence type="ECO:0000256" key="7">
    <source>
        <dbReference type="ARBA" id="ARBA00022692"/>
    </source>
</evidence>
<keyword evidence="18" id="KW-1185">Reference proteome</keyword>
<evidence type="ECO:0000313" key="17">
    <source>
        <dbReference type="EMBL" id="KAH7171149.1"/>
    </source>
</evidence>
<name>A0A9P9FRB9_9HYPO</name>
<sequence>MESVVYEESPLAEYLRDGGDEPQLDWAPGATTPDHESSSAGRSSPSPPSSPSPFAPTGRPLVKARFRKKVPGPLRLDVPKPVSLRSIRKKYSAVVAASIDRADNAKFLEQFRYTIIASQLLSGHAGLGQHQLGGGVGAAPANDEDHSILSPEGIVASVLAALAIAVILSWVVENGVTRKRFIFLMLLCAASVLLGQVYMRRQWLRYRRSQSLSEITTFIENSHSHDSASGAALSLIQEVELVSRGYRISAPLPPISRIEDRTQSRKCVRLRRALKNSFTGVLQTYNQVCTVVNGFAEQTDLEKYYDIYDISDFDMSDAKRGFDVDEFDDTESLRTLKILAARFYTIRKMFLCALLALDASGDANDLLRWTTAVECLRSVNASTSTTYDRLQSILSEEETFPLSPNPKTTLTPGRERWRAQLRKLNSLSTGIRGLQAKLQLLREESDRTLNDSNDISELGPNLMSQFESIGVDLKELMGAWEEGRAALALGIDRNEKRLSSMSTLISPASSLSGLTTVDEGGSAIDALKALTGESPPASDYNGSVDHEAPEVFEAVAMPRARPRSMLTREERIARMKEEREHKAITRQHMDATKGMLRELETVINLRPRTRMSAPAGRIVSM</sequence>
<evidence type="ECO:0000256" key="15">
    <source>
        <dbReference type="SAM" id="Phobius"/>
    </source>
</evidence>
<organism evidence="17 18">
    <name type="scientific">Dactylonectria macrodidyma</name>
    <dbReference type="NCBI Taxonomy" id="307937"/>
    <lineage>
        <taxon>Eukaryota</taxon>
        <taxon>Fungi</taxon>
        <taxon>Dikarya</taxon>
        <taxon>Ascomycota</taxon>
        <taxon>Pezizomycotina</taxon>
        <taxon>Sordariomycetes</taxon>
        <taxon>Hypocreomycetidae</taxon>
        <taxon>Hypocreales</taxon>
        <taxon>Nectriaceae</taxon>
        <taxon>Dactylonectria</taxon>
    </lineage>
</organism>
<proteinExistence type="inferred from homology"/>
<keyword evidence="12" id="KW-0539">Nucleus</keyword>
<dbReference type="GO" id="GO:0005886">
    <property type="term" value="C:plasma membrane"/>
    <property type="evidence" value="ECO:0007669"/>
    <property type="project" value="UniProtKB-SubCell"/>
</dbReference>
<protein>
    <recommendedName>
        <fullName evidence="5">Vezatin</fullName>
    </recommendedName>
</protein>
<evidence type="ECO:0000256" key="5">
    <source>
        <dbReference type="ARBA" id="ARBA00018125"/>
    </source>
</evidence>
<keyword evidence="10 13" id="KW-0175">Coiled coil</keyword>
<evidence type="ECO:0000256" key="13">
    <source>
        <dbReference type="SAM" id="Coils"/>
    </source>
</evidence>
<feature type="transmembrane region" description="Helical" evidence="15">
    <location>
        <begin position="181"/>
        <end position="199"/>
    </location>
</feature>
<keyword evidence="7 15" id="KW-0812">Transmembrane</keyword>
<keyword evidence="9 15" id="KW-1133">Transmembrane helix</keyword>
<evidence type="ECO:0000256" key="3">
    <source>
        <dbReference type="ARBA" id="ARBA00004651"/>
    </source>
</evidence>
<evidence type="ECO:0000313" key="18">
    <source>
        <dbReference type="Proteomes" id="UP000738349"/>
    </source>
</evidence>
<evidence type="ECO:0000256" key="8">
    <source>
        <dbReference type="ARBA" id="ARBA00022949"/>
    </source>
</evidence>
<evidence type="ECO:0000256" key="2">
    <source>
        <dbReference type="ARBA" id="ARBA00004536"/>
    </source>
</evidence>
<dbReference type="InterPro" id="IPR026859">
    <property type="entry name" value="Myosin-bd"/>
</dbReference>
<evidence type="ECO:0000256" key="10">
    <source>
        <dbReference type="ARBA" id="ARBA00023054"/>
    </source>
</evidence>
<evidence type="ECO:0000256" key="1">
    <source>
        <dbReference type="ARBA" id="ARBA00004123"/>
    </source>
</evidence>
<evidence type="ECO:0000256" key="4">
    <source>
        <dbReference type="ARBA" id="ARBA00007245"/>
    </source>
</evidence>
<dbReference type="GO" id="GO:0005634">
    <property type="term" value="C:nucleus"/>
    <property type="evidence" value="ECO:0007669"/>
    <property type="project" value="UniProtKB-SubCell"/>
</dbReference>
<dbReference type="EMBL" id="JAGMUV010000002">
    <property type="protein sequence ID" value="KAH7171149.1"/>
    <property type="molecule type" value="Genomic_DNA"/>
</dbReference>
<reference evidence="17" key="1">
    <citation type="journal article" date="2021" name="Nat. Commun.">
        <title>Genetic determinants of endophytism in the Arabidopsis root mycobiome.</title>
        <authorList>
            <person name="Mesny F."/>
            <person name="Miyauchi S."/>
            <person name="Thiergart T."/>
            <person name="Pickel B."/>
            <person name="Atanasova L."/>
            <person name="Karlsson M."/>
            <person name="Huettel B."/>
            <person name="Barry K.W."/>
            <person name="Haridas S."/>
            <person name="Chen C."/>
            <person name="Bauer D."/>
            <person name="Andreopoulos W."/>
            <person name="Pangilinan J."/>
            <person name="LaButti K."/>
            <person name="Riley R."/>
            <person name="Lipzen A."/>
            <person name="Clum A."/>
            <person name="Drula E."/>
            <person name="Henrissat B."/>
            <person name="Kohler A."/>
            <person name="Grigoriev I.V."/>
            <person name="Martin F.M."/>
            <person name="Hacquard S."/>
        </authorList>
    </citation>
    <scope>NUCLEOTIDE SEQUENCE</scope>
    <source>
        <strain evidence="17">MPI-CAGE-AT-0147</strain>
    </source>
</reference>
<feature type="region of interest" description="Disordered" evidence="14">
    <location>
        <begin position="1"/>
        <end position="59"/>
    </location>
</feature>
<comment type="caution">
    <text evidence="17">The sequence shown here is derived from an EMBL/GenBank/DDBJ whole genome shotgun (WGS) entry which is preliminary data.</text>
</comment>
<gene>
    <name evidence="17" type="ORF">EDB81DRAFT_192325</name>
</gene>
<keyword evidence="8" id="KW-0965">Cell junction</keyword>
<comment type="similarity">
    <text evidence="4">Belongs to the vezatin family.</text>
</comment>
<evidence type="ECO:0000259" key="16">
    <source>
        <dbReference type="Pfam" id="PF12632"/>
    </source>
</evidence>
<evidence type="ECO:0000256" key="6">
    <source>
        <dbReference type="ARBA" id="ARBA00022475"/>
    </source>
</evidence>
<feature type="coiled-coil region" evidence="13">
    <location>
        <begin position="424"/>
        <end position="451"/>
    </location>
</feature>
<evidence type="ECO:0000256" key="9">
    <source>
        <dbReference type="ARBA" id="ARBA00022989"/>
    </source>
</evidence>
<dbReference type="PANTHER" id="PTHR15989:SF5">
    <property type="entry name" value="VEZATIN"/>
    <property type="match status" value="1"/>
</dbReference>
<dbReference type="AlphaFoldDB" id="A0A9P9FRB9"/>
<keyword evidence="11 15" id="KW-0472">Membrane</keyword>
<evidence type="ECO:0000256" key="12">
    <source>
        <dbReference type="ARBA" id="ARBA00023242"/>
    </source>
</evidence>
<evidence type="ECO:0000256" key="14">
    <source>
        <dbReference type="SAM" id="MobiDB-lite"/>
    </source>
</evidence>
<feature type="domain" description="Myosin-binding" evidence="16">
    <location>
        <begin position="169"/>
        <end position="438"/>
    </location>
</feature>
<dbReference type="Pfam" id="PF12632">
    <property type="entry name" value="Vezatin"/>
    <property type="match status" value="1"/>
</dbReference>
<dbReference type="GO" id="GO:0098609">
    <property type="term" value="P:cell-cell adhesion"/>
    <property type="evidence" value="ECO:0007669"/>
    <property type="project" value="InterPro"/>
</dbReference>
<evidence type="ECO:0000256" key="11">
    <source>
        <dbReference type="ARBA" id="ARBA00023136"/>
    </source>
</evidence>
<dbReference type="InterPro" id="IPR026858">
    <property type="entry name" value="Vezatin"/>
</dbReference>